<keyword evidence="3" id="KW-1185">Reference proteome</keyword>
<accession>A0AA50DLR3</accession>
<feature type="transmembrane region" description="Helical" evidence="1">
    <location>
        <begin position="78"/>
        <end position="96"/>
    </location>
</feature>
<protein>
    <submittedName>
        <fullName evidence="2">Uncharacterized protein</fullName>
    </submittedName>
</protein>
<dbReference type="Proteomes" id="UP001228139">
    <property type="component" value="Chromosome"/>
</dbReference>
<feature type="transmembrane region" description="Helical" evidence="1">
    <location>
        <begin position="53"/>
        <end position="71"/>
    </location>
</feature>
<feature type="transmembrane region" description="Helical" evidence="1">
    <location>
        <begin position="175"/>
        <end position="203"/>
    </location>
</feature>
<name>A0AA50DLR3_9GAMM</name>
<evidence type="ECO:0000313" key="3">
    <source>
        <dbReference type="Proteomes" id="UP001228139"/>
    </source>
</evidence>
<organism evidence="2 3">
    <name type="scientific">Erwinia pyri</name>
    <dbReference type="NCBI Taxonomy" id="3062598"/>
    <lineage>
        <taxon>Bacteria</taxon>
        <taxon>Pseudomonadati</taxon>
        <taxon>Pseudomonadota</taxon>
        <taxon>Gammaproteobacteria</taxon>
        <taxon>Enterobacterales</taxon>
        <taxon>Erwiniaceae</taxon>
        <taxon>Erwinia</taxon>
    </lineage>
</organism>
<feature type="transmembrane region" description="Helical" evidence="1">
    <location>
        <begin position="293"/>
        <end position="312"/>
    </location>
</feature>
<dbReference type="RefSeq" id="WP_306211877.1">
    <property type="nucleotide sequence ID" value="NZ_CP132353.1"/>
</dbReference>
<evidence type="ECO:0000256" key="1">
    <source>
        <dbReference type="SAM" id="Phobius"/>
    </source>
</evidence>
<feature type="transmembrane region" description="Helical" evidence="1">
    <location>
        <begin position="340"/>
        <end position="360"/>
    </location>
</feature>
<feature type="transmembrane region" description="Helical" evidence="1">
    <location>
        <begin position="6"/>
        <end position="22"/>
    </location>
</feature>
<feature type="transmembrane region" description="Helical" evidence="1">
    <location>
        <begin position="215"/>
        <end position="237"/>
    </location>
</feature>
<reference evidence="2 3" key="1">
    <citation type="submission" date="2023-07" db="EMBL/GenBank/DDBJ databases">
        <title>Pathogenic bacteria of pear tree diseases.</title>
        <authorList>
            <person name="Zhang Z."/>
            <person name="He L."/>
            <person name="Huang R."/>
        </authorList>
    </citation>
    <scope>NUCLEOTIDE SEQUENCE [LARGE SCALE GENOMIC DNA]</scope>
    <source>
        <strain evidence="2 3">DE2</strain>
    </source>
</reference>
<gene>
    <name evidence="2" type="ORF">Q3V30_07445</name>
</gene>
<feature type="transmembrane region" description="Helical" evidence="1">
    <location>
        <begin position="29"/>
        <end position="47"/>
    </location>
</feature>
<evidence type="ECO:0000313" key="2">
    <source>
        <dbReference type="EMBL" id="WLS80309.1"/>
    </source>
</evidence>
<sequence>MPFKRLISSVIIVLYAYIYVIGQATANKSLIAASILFAAISVIITPPKGRYKYLLIGSVLIFSLLTILLNHTYPTERLVFNILYFAVNILLCFSISSRREMIPFILRWCIVGLMGLIIVCFFISLSKSMHIYAYMDIILKGFSYNYISGLLLLSSTLYFAYHQKLNLPVKYGKTIIVLIVLFCFMLYGRSGIIFSLLLALGYFKNYLAPKHGHRVFIIIVCGVLISAFIGYHLSVLYDVVENSKFKEGLQSPRIVMLNEYFSSLNFKTLMMGVDITKLPTIASYNINPHNSYLNFHAMFGILALVIITFILLSMFNILFIDFGAFIFLAVYIGRGFLDTIILPGVFDFIFFAILFTRLSLYHVPVSVKDN</sequence>
<feature type="transmembrane region" description="Helical" evidence="1">
    <location>
        <begin position="102"/>
        <end position="123"/>
    </location>
</feature>
<keyword evidence="1" id="KW-1133">Transmembrane helix</keyword>
<dbReference type="AlphaFoldDB" id="A0AA50DLR3"/>
<proteinExistence type="predicted"/>
<feature type="transmembrane region" description="Helical" evidence="1">
    <location>
        <begin position="144"/>
        <end position="163"/>
    </location>
</feature>
<keyword evidence="1" id="KW-0812">Transmembrane</keyword>
<dbReference type="EMBL" id="CP132353">
    <property type="protein sequence ID" value="WLS80309.1"/>
    <property type="molecule type" value="Genomic_DNA"/>
</dbReference>
<dbReference type="KEGG" id="epi:Q3V30_07445"/>
<keyword evidence="1" id="KW-0472">Membrane</keyword>